<dbReference type="Pfam" id="PF00651">
    <property type="entry name" value="BTB"/>
    <property type="match status" value="1"/>
</dbReference>
<dbReference type="Gene3D" id="3.30.710.10">
    <property type="entry name" value="Potassium Channel Kv1.1, Chain A"/>
    <property type="match status" value="1"/>
</dbReference>
<protein>
    <recommendedName>
        <fullName evidence="1">BTB domain-containing protein</fullName>
    </recommendedName>
</protein>
<dbReference type="PROSITE" id="PS50097">
    <property type="entry name" value="BTB"/>
    <property type="match status" value="1"/>
</dbReference>
<dbReference type="Proteomes" id="UP000799118">
    <property type="component" value="Unassembled WGS sequence"/>
</dbReference>
<feature type="non-terminal residue" evidence="2">
    <location>
        <position position="168"/>
    </location>
</feature>
<evidence type="ECO:0000313" key="3">
    <source>
        <dbReference type="Proteomes" id="UP000799118"/>
    </source>
</evidence>
<dbReference type="CDD" id="cd18186">
    <property type="entry name" value="BTB_POZ_ZBTB_KLHL-like"/>
    <property type="match status" value="1"/>
</dbReference>
<name>A0A6A4GRK2_9AGAR</name>
<evidence type="ECO:0000259" key="1">
    <source>
        <dbReference type="PROSITE" id="PS50097"/>
    </source>
</evidence>
<dbReference type="InterPro" id="IPR011333">
    <property type="entry name" value="SKP1/BTB/POZ_sf"/>
</dbReference>
<evidence type="ECO:0000313" key="2">
    <source>
        <dbReference type="EMBL" id="KAE9388066.1"/>
    </source>
</evidence>
<feature type="domain" description="BTB" evidence="1">
    <location>
        <begin position="35"/>
        <end position="100"/>
    </location>
</feature>
<proteinExistence type="predicted"/>
<dbReference type="InterPro" id="IPR000210">
    <property type="entry name" value="BTB/POZ_dom"/>
</dbReference>
<organism evidence="2 3">
    <name type="scientific">Gymnopus androsaceus JB14</name>
    <dbReference type="NCBI Taxonomy" id="1447944"/>
    <lineage>
        <taxon>Eukaryota</taxon>
        <taxon>Fungi</taxon>
        <taxon>Dikarya</taxon>
        <taxon>Basidiomycota</taxon>
        <taxon>Agaricomycotina</taxon>
        <taxon>Agaricomycetes</taxon>
        <taxon>Agaricomycetidae</taxon>
        <taxon>Agaricales</taxon>
        <taxon>Marasmiineae</taxon>
        <taxon>Omphalotaceae</taxon>
        <taxon>Gymnopus</taxon>
    </lineage>
</organism>
<accession>A0A6A4GRK2</accession>
<dbReference type="AlphaFoldDB" id="A0A6A4GRK2"/>
<dbReference type="EMBL" id="ML769763">
    <property type="protein sequence ID" value="KAE9388066.1"/>
    <property type="molecule type" value="Genomic_DNA"/>
</dbReference>
<keyword evidence="3" id="KW-1185">Reference proteome</keyword>
<gene>
    <name evidence="2" type="ORF">BT96DRAFT_797729</name>
</gene>
<reference evidence="2" key="1">
    <citation type="journal article" date="2019" name="Environ. Microbiol.">
        <title>Fungal ecological strategies reflected in gene transcription - a case study of two litter decomposers.</title>
        <authorList>
            <person name="Barbi F."/>
            <person name="Kohler A."/>
            <person name="Barry K."/>
            <person name="Baskaran P."/>
            <person name="Daum C."/>
            <person name="Fauchery L."/>
            <person name="Ihrmark K."/>
            <person name="Kuo A."/>
            <person name="LaButti K."/>
            <person name="Lipzen A."/>
            <person name="Morin E."/>
            <person name="Grigoriev I.V."/>
            <person name="Henrissat B."/>
            <person name="Lindahl B."/>
            <person name="Martin F."/>
        </authorList>
    </citation>
    <scope>NUCLEOTIDE SEQUENCE</scope>
    <source>
        <strain evidence="2">JB14</strain>
    </source>
</reference>
<dbReference type="SMART" id="SM00225">
    <property type="entry name" value="BTB"/>
    <property type="match status" value="1"/>
</dbReference>
<dbReference type="OrthoDB" id="3042264at2759"/>
<dbReference type="SUPFAM" id="SSF54695">
    <property type="entry name" value="POZ domain"/>
    <property type="match status" value="1"/>
</dbReference>
<sequence>MESVTKRPVKETLRKDLTVVWNSNNLASTHSSFTPDVVLRLAEGRQVHAHSTILRAWSVYFDDFLSEEEWTKLRRSHKKVLKVNLQHMQFGVMEYVMKWLCCSQTEGLFGSLGESPSNYLMQNVDSVLEFLFEVIAVANELLLFPLVLLTSQLILKFLNIHNACYILS</sequence>